<reference evidence="2 3" key="1">
    <citation type="submission" date="2014-05" db="EMBL/GenBank/DDBJ databases">
        <title>Novel Listeriaceae from food processing environments.</title>
        <authorList>
            <person name="den Bakker H.C."/>
        </authorList>
    </citation>
    <scope>NUCLEOTIDE SEQUENCE [LARGE SCALE GENOMIC DNA]</scope>
    <source>
        <strain evidence="2 3">FSL A5-0281</strain>
    </source>
</reference>
<name>A0A099W7S5_9LIST</name>
<protein>
    <submittedName>
        <fullName evidence="2">N-acetylmannosamine kinase</fullName>
    </submittedName>
</protein>
<dbReference type="RefSeq" id="WP_036086096.1">
    <property type="nucleotide sequence ID" value="NZ_CBCSHQ010000004.1"/>
</dbReference>
<evidence type="ECO:0000256" key="1">
    <source>
        <dbReference type="ARBA" id="ARBA00006479"/>
    </source>
</evidence>
<dbReference type="eggNOG" id="COG1940">
    <property type="taxonomic scope" value="Bacteria"/>
</dbReference>
<keyword evidence="2" id="KW-0808">Transferase</keyword>
<dbReference type="InterPro" id="IPR000600">
    <property type="entry name" value="ROK"/>
</dbReference>
<dbReference type="Gene3D" id="3.30.420.40">
    <property type="match status" value="2"/>
</dbReference>
<evidence type="ECO:0000313" key="2">
    <source>
        <dbReference type="EMBL" id="KGL40826.1"/>
    </source>
</evidence>
<dbReference type="GO" id="GO:0016301">
    <property type="term" value="F:kinase activity"/>
    <property type="evidence" value="ECO:0007669"/>
    <property type="project" value="UniProtKB-KW"/>
</dbReference>
<gene>
    <name evidence="2" type="ORF">EP57_09735</name>
</gene>
<keyword evidence="2" id="KW-0418">Kinase</keyword>
<dbReference type="Proteomes" id="UP000029844">
    <property type="component" value="Unassembled WGS sequence"/>
</dbReference>
<keyword evidence="3" id="KW-1185">Reference proteome</keyword>
<dbReference type="InterPro" id="IPR043129">
    <property type="entry name" value="ATPase_NBD"/>
</dbReference>
<dbReference type="OrthoDB" id="9795247at2"/>
<dbReference type="CDD" id="cd24152">
    <property type="entry name" value="ASKHA_NBD_ROK-like"/>
    <property type="match status" value="1"/>
</dbReference>
<dbReference type="AlphaFoldDB" id="A0A099W7S5"/>
<comment type="caution">
    <text evidence="2">The sequence shown here is derived from an EMBL/GenBank/DDBJ whole genome shotgun (WGS) entry which is preliminary data.</text>
</comment>
<dbReference type="GeneID" id="58717653"/>
<dbReference type="Pfam" id="PF00480">
    <property type="entry name" value="ROK"/>
    <property type="match status" value="1"/>
</dbReference>
<sequence length="290" mass="31028">MTLLAFDMGGTAVKYALMEKDGTVLEKGNFKTPNTLEKLTTELQNVKNTYANHTFTGATFSCPGAVDNESGVIGGASAIPYIHHFPIKAMLEEKLELPVTLENDANCAALAETWLGVAKSAQDILFIIVGTGIGGAVIKDGKIHAGAHLHGGEFGYMLMNDKLETLSDTGTAVNAASRIAKRKGLPTLSGLEAFQLKENNDPIAVEEIQTMYQNLAKGIFNLQYVYDPEMIVIGGGVSEREDFLPSIQAELDKLLAKITIAKIAPKIMSCAFGNDANLIGAIANFNQVHP</sequence>
<dbReference type="SUPFAM" id="SSF53067">
    <property type="entry name" value="Actin-like ATPase domain"/>
    <property type="match status" value="1"/>
</dbReference>
<comment type="similarity">
    <text evidence="1">Belongs to the ROK (NagC/XylR) family.</text>
</comment>
<proteinExistence type="inferred from homology"/>
<dbReference type="PANTHER" id="PTHR18964">
    <property type="entry name" value="ROK (REPRESSOR, ORF, KINASE) FAMILY"/>
    <property type="match status" value="1"/>
</dbReference>
<dbReference type="STRING" id="1552123.EP57_09735"/>
<accession>A0A099W7S5</accession>
<dbReference type="PANTHER" id="PTHR18964:SF170">
    <property type="entry name" value="SUGAR KINASE"/>
    <property type="match status" value="1"/>
</dbReference>
<evidence type="ECO:0000313" key="3">
    <source>
        <dbReference type="Proteomes" id="UP000029844"/>
    </source>
</evidence>
<dbReference type="EMBL" id="JNFA01000023">
    <property type="protein sequence ID" value="KGL40826.1"/>
    <property type="molecule type" value="Genomic_DNA"/>
</dbReference>
<organism evidence="2 3">
    <name type="scientific">Listeria booriae</name>
    <dbReference type="NCBI Taxonomy" id="1552123"/>
    <lineage>
        <taxon>Bacteria</taxon>
        <taxon>Bacillati</taxon>
        <taxon>Bacillota</taxon>
        <taxon>Bacilli</taxon>
        <taxon>Bacillales</taxon>
        <taxon>Listeriaceae</taxon>
        <taxon>Listeria</taxon>
    </lineage>
</organism>